<keyword evidence="2" id="KW-1185">Reference proteome</keyword>
<reference evidence="1 2" key="1">
    <citation type="submission" date="2024-02" db="EMBL/GenBank/DDBJ databases">
        <title>Lysobacter Genome Sequencing and Mining.</title>
        <authorList>
            <person name="Bierman J."/>
            <person name="Walker M.C."/>
        </authorList>
    </citation>
    <scope>NUCLEOTIDE SEQUENCE [LARGE SCALE GENOMIC DNA]</scope>
    <source>
        <strain evidence="1 2">PB6250</strain>
    </source>
</reference>
<name>A0ABU8D2X3_9GAMM</name>
<dbReference type="InterPro" id="IPR025459">
    <property type="entry name" value="DUF4279"/>
</dbReference>
<sequence length="144" mass="15731">MSRAEWSTAVLRVFGDDLDPDEVSTLLGSSPSSSARKGDRLVNAATGRVRILKTGRWSLSAVDNRPENIEAQIFTILGGVTDDLAVWRSLGERYRVDLFCGVFMESGNDNLRLSPQALLALGQRGIELELDIYDPADEAAAQPH</sequence>
<dbReference type="Proteomes" id="UP001387215">
    <property type="component" value="Unassembled WGS sequence"/>
</dbReference>
<proteinExistence type="predicted"/>
<protein>
    <submittedName>
        <fullName evidence="1">DUF4279 domain-containing protein</fullName>
    </submittedName>
</protein>
<comment type="caution">
    <text evidence="1">The sequence shown here is derived from an EMBL/GenBank/DDBJ whole genome shotgun (WGS) entry which is preliminary data.</text>
</comment>
<dbReference type="Pfam" id="PF14106">
    <property type="entry name" value="DUF4279"/>
    <property type="match status" value="1"/>
</dbReference>
<gene>
    <name evidence="1" type="ORF">V2J18_09035</name>
</gene>
<dbReference type="RefSeq" id="WP_064748207.1">
    <property type="nucleotide sequence ID" value="NZ_JBANDL010000002.1"/>
</dbReference>
<evidence type="ECO:0000313" key="2">
    <source>
        <dbReference type="Proteomes" id="UP001387215"/>
    </source>
</evidence>
<accession>A0ABU8D2X3</accession>
<evidence type="ECO:0000313" key="1">
    <source>
        <dbReference type="EMBL" id="MEI2454820.1"/>
    </source>
</evidence>
<organism evidence="1 2">
    <name type="scientific">Lysobacter firmicutimachus</name>
    <dbReference type="NCBI Taxonomy" id="1792846"/>
    <lineage>
        <taxon>Bacteria</taxon>
        <taxon>Pseudomonadati</taxon>
        <taxon>Pseudomonadota</taxon>
        <taxon>Gammaproteobacteria</taxon>
        <taxon>Lysobacterales</taxon>
        <taxon>Lysobacteraceae</taxon>
        <taxon>Lysobacter</taxon>
    </lineage>
</organism>
<dbReference type="EMBL" id="JBANDL010000002">
    <property type="protein sequence ID" value="MEI2454820.1"/>
    <property type="molecule type" value="Genomic_DNA"/>
</dbReference>